<dbReference type="RefSeq" id="WP_106133320.1">
    <property type="nucleotide sequence ID" value="NZ_PVTR01000004.1"/>
</dbReference>
<evidence type="ECO:0000313" key="3">
    <source>
        <dbReference type="Proteomes" id="UP000238157"/>
    </source>
</evidence>
<keyword evidence="3" id="KW-1185">Reference proteome</keyword>
<dbReference type="Proteomes" id="UP000238157">
    <property type="component" value="Unassembled WGS sequence"/>
</dbReference>
<reference evidence="2 3" key="1">
    <citation type="submission" date="2018-03" db="EMBL/GenBank/DDBJ databases">
        <title>Genomic Encyclopedia of Archaeal and Bacterial Type Strains, Phase II (KMG-II): from individual species to whole genera.</title>
        <authorList>
            <person name="Goeker M."/>
        </authorList>
    </citation>
    <scope>NUCLEOTIDE SEQUENCE [LARGE SCALE GENOMIC DNA]</scope>
    <source>
        <strain evidence="2 3">DSM 27929</strain>
    </source>
</reference>
<proteinExistence type="predicted"/>
<dbReference type="EMBL" id="PVTR01000004">
    <property type="protein sequence ID" value="PRY88601.1"/>
    <property type="molecule type" value="Genomic_DNA"/>
</dbReference>
<feature type="compositionally biased region" description="Polar residues" evidence="1">
    <location>
        <begin position="13"/>
        <end position="22"/>
    </location>
</feature>
<protein>
    <submittedName>
        <fullName evidence="2">Uncharacterized protein</fullName>
    </submittedName>
</protein>
<gene>
    <name evidence="2" type="ORF">CLW00_104252</name>
</gene>
<feature type="region of interest" description="Disordered" evidence="1">
    <location>
        <begin position="46"/>
        <end position="106"/>
    </location>
</feature>
<feature type="region of interest" description="Disordered" evidence="1">
    <location>
        <begin position="1"/>
        <end position="32"/>
    </location>
</feature>
<feature type="compositionally biased region" description="Basic and acidic residues" evidence="1">
    <location>
        <begin position="89"/>
        <end position="105"/>
    </location>
</feature>
<name>A0A2T0WPG2_9BACT</name>
<evidence type="ECO:0000256" key="1">
    <source>
        <dbReference type="SAM" id="MobiDB-lite"/>
    </source>
</evidence>
<organism evidence="2 3">
    <name type="scientific">Mongoliibacter ruber</name>
    <dbReference type="NCBI Taxonomy" id="1750599"/>
    <lineage>
        <taxon>Bacteria</taxon>
        <taxon>Pseudomonadati</taxon>
        <taxon>Bacteroidota</taxon>
        <taxon>Cytophagia</taxon>
        <taxon>Cytophagales</taxon>
        <taxon>Cyclobacteriaceae</taxon>
        <taxon>Mongoliibacter</taxon>
    </lineage>
</organism>
<accession>A0A2T0WPG2</accession>
<comment type="caution">
    <text evidence="2">The sequence shown here is derived from an EMBL/GenBank/DDBJ whole genome shotgun (WGS) entry which is preliminary data.</text>
</comment>
<evidence type="ECO:0000313" key="2">
    <source>
        <dbReference type="EMBL" id="PRY88601.1"/>
    </source>
</evidence>
<sequence length="537" mass="58960">MEPELINRESLVAEQNGNTSIPSGEIQDAADASAEVVALEQLSNLANPQDASLDSDVNVADKGADASLDSEVNVADKDAEETQGPTDPLDAKQELKSPDNGDKFTPEAMSMSEALEKSASVGGTVSKGYEGIIGGSTLAHSIVQGSTDKLKSVIGFFDKARDAWKKKDWESGIQFFAEAGDTTHVVFTQIHKYGGSLPAGGASLLPGIGAGISIFKSAMNIELKGSKFDKLNEYNEILKLDQNDKDVLNKYIVRVEDSMLSDLVDFYLSIAELILTVTTLPPVGLVIGSLRSVKDVYLSSLEFWREFKGSKERQALFRVTGAKESMSEDEMGDLSSLRDKVADPETGKFNLKDGSLRDLLKIKLEIDTVNRQIQSVSGENKLKAKLNTLKNGLTDSLNNGIIEYNQTLSASEETSKFQISIDDVDKIAQIHSNVIAQVLKKANTEKTLIGRVKNIFHKEKKDKILKEIFNGELPTDIPIEDLSKGENADYFWEKTQKALNMALEGRKYYSNAELKKEVEKILNKYNISKNEIDSIMI</sequence>
<dbReference type="AlphaFoldDB" id="A0A2T0WPG2"/>